<dbReference type="EMBL" id="PKMF04000080">
    <property type="protein sequence ID" value="KAK7852038.1"/>
    <property type="molecule type" value="Genomic_DNA"/>
</dbReference>
<name>A0AAW0LM06_QUESU</name>
<accession>A0AAW0LM06</accession>
<evidence type="ECO:0000313" key="2">
    <source>
        <dbReference type="Proteomes" id="UP000237347"/>
    </source>
</evidence>
<gene>
    <name evidence="1" type="primary">AMT1-2_4</name>
    <name evidence="1" type="ORF">CFP56_040308</name>
</gene>
<dbReference type="AlphaFoldDB" id="A0AAW0LM06"/>
<comment type="caution">
    <text evidence="1">The sequence shown here is derived from an EMBL/GenBank/DDBJ whole genome shotgun (WGS) entry which is preliminary data.</text>
</comment>
<protein>
    <submittedName>
        <fullName evidence="1">Ammonium transporter 1 member 2</fullName>
    </submittedName>
</protein>
<sequence length="62" mass="7104">MKLLRVSRDDEVAVMDRTRHGGFAYAYHDEDEQSIKHEYMMGKIEPNIETPPANLSLPSVDV</sequence>
<organism evidence="1 2">
    <name type="scientific">Quercus suber</name>
    <name type="common">Cork oak</name>
    <dbReference type="NCBI Taxonomy" id="58331"/>
    <lineage>
        <taxon>Eukaryota</taxon>
        <taxon>Viridiplantae</taxon>
        <taxon>Streptophyta</taxon>
        <taxon>Embryophyta</taxon>
        <taxon>Tracheophyta</taxon>
        <taxon>Spermatophyta</taxon>
        <taxon>Magnoliopsida</taxon>
        <taxon>eudicotyledons</taxon>
        <taxon>Gunneridae</taxon>
        <taxon>Pentapetalae</taxon>
        <taxon>rosids</taxon>
        <taxon>fabids</taxon>
        <taxon>Fagales</taxon>
        <taxon>Fagaceae</taxon>
        <taxon>Quercus</taxon>
    </lineage>
</organism>
<reference evidence="1 2" key="1">
    <citation type="journal article" date="2018" name="Sci. Data">
        <title>The draft genome sequence of cork oak.</title>
        <authorList>
            <person name="Ramos A.M."/>
            <person name="Usie A."/>
            <person name="Barbosa P."/>
            <person name="Barros P.M."/>
            <person name="Capote T."/>
            <person name="Chaves I."/>
            <person name="Simoes F."/>
            <person name="Abreu I."/>
            <person name="Carrasquinho I."/>
            <person name="Faro C."/>
            <person name="Guimaraes J.B."/>
            <person name="Mendonca D."/>
            <person name="Nobrega F."/>
            <person name="Rodrigues L."/>
            <person name="Saibo N.J.M."/>
            <person name="Varela M.C."/>
            <person name="Egas C."/>
            <person name="Matos J."/>
            <person name="Miguel C.M."/>
            <person name="Oliveira M.M."/>
            <person name="Ricardo C.P."/>
            <person name="Goncalves S."/>
        </authorList>
    </citation>
    <scope>NUCLEOTIDE SEQUENCE [LARGE SCALE GENOMIC DNA]</scope>
    <source>
        <strain evidence="2">cv. HL8</strain>
    </source>
</reference>
<proteinExistence type="predicted"/>
<dbReference type="Proteomes" id="UP000237347">
    <property type="component" value="Unassembled WGS sequence"/>
</dbReference>
<evidence type="ECO:0000313" key="1">
    <source>
        <dbReference type="EMBL" id="KAK7852038.1"/>
    </source>
</evidence>
<keyword evidence="2" id="KW-1185">Reference proteome</keyword>